<dbReference type="EMBL" id="SNQG01000009">
    <property type="protein sequence ID" value="TEW63623.1"/>
    <property type="molecule type" value="Genomic_DNA"/>
</dbReference>
<dbReference type="Proteomes" id="UP000297248">
    <property type="component" value="Unassembled WGS sequence"/>
</dbReference>
<reference evidence="5 6" key="1">
    <citation type="journal article" date="2016" name="Int. J. Syst. Evol. Microbiol.">
        <title>Proposal of Mucilaginibacter phyllosphaerae sp. nov. isolated from the phyllosphere of Galium album.</title>
        <authorList>
            <person name="Aydogan E.L."/>
            <person name="Busse H.J."/>
            <person name="Moser G."/>
            <person name="Muller C."/>
            <person name="Kampfer P."/>
            <person name="Glaeser S.P."/>
        </authorList>
    </citation>
    <scope>NUCLEOTIDE SEQUENCE [LARGE SCALE GENOMIC DNA]</scope>
    <source>
        <strain evidence="5 6">PP-F2FG21</strain>
    </source>
</reference>
<reference evidence="5" key="2">
    <citation type="submission" date="2019-03" db="EMBL/GenBank/DDBJ databases">
        <authorList>
            <person name="Yan Y.-Q."/>
            <person name="Du Z.-J."/>
        </authorList>
    </citation>
    <scope>NUCLEOTIDE SEQUENCE</scope>
    <source>
        <strain evidence="5">PP-F2FG21</strain>
    </source>
</reference>
<dbReference type="RefSeq" id="WP_134338147.1">
    <property type="nucleotide sequence ID" value="NZ_JACIEG010000003.1"/>
</dbReference>
<reference evidence="4 7" key="3">
    <citation type="submission" date="2020-08" db="EMBL/GenBank/DDBJ databases">
        <title>Genomic Encyclopedia of Type Strains, Phase IV (KMG-IV): sequencing the most valuable type-strain genomes for metagenomic binning, comparative biology and taxonomic classification.</title>
        <authorList>
            <person name="Goeker M."/>
        </authorList>
    </citation>
    <scope>NUCLEOTIDE SEQUENCE [LARGE SCALE GENOMIC DNA]</scope>
    <source>
        <strain evidence="4 7">DSM 100995</strain>
    </source>
</reference>
<keyword evidence="2" id="KW-0862">Zinc</keyword>
<protein>
    <submittedName>
        <fullName evidence="4">Adenosine deaminase</fullName>
    </submittedName>
</protein>
<dbReference type="OrthoDB" id="8772092at2"/>
<dbReference type="GO" id="GO:0009117">
    <property type="term" value="P:nucleotide metabolic process"/>
    <property type="evidence" value="ECO:0007669"/>
    <property type="project" value="UniProtKB-KW"/>
</dbReference>
<dbReference type="InterPro" id="IPR032466">
    <property type="entry name" value="Metal_Hydrolase"/>
</dbReference>
<dbReference type="PANTHER" id="PTHR11409:SF42">
    <property type="entry name" value="ADENOSINE DEAMINASE-LIKE PROTEIN"/>
    <property type="match status" value="1"/>
</dbReference>
<comment type="similarity">
    <text evidence="1">Belongs to the metallo-dependent hydrolases superfamily. Adenosine and AMP deaminases family.</text>
</comment>
<gene>
    <name evidence="5" type="ORF">E2R65_19340</name>
    <name evidence="4" type="ORF">GGR35_002129</name>
</gene>
<dbReference type="InterPro" id="IPR006330">
    <property type="entry name" value="Ado/ade_deaminase"/>
</dbReference>
<evidence type="ECO:0000256" key="3">
    <source>
        <dbReference type="ARBA" id="ARBA00023080"/>
    </source>
</evidence>
<dbReference type="EMBL" id="JACIEG010000003">
    <property type="protein sequence ID" value="MBB3969526.1"/>
    <property type="molecule type" value="Genomic_DNA"/>
</dbReference>
<accession>A0A4Y8A5D6</accession>
<proteinExistence type="inferred from homology"/>
<comment type="caution">
    <text evidence="5">The sequence shown here is derived from an EMBL/GenBank/DDBJ whole genome shotgun (WGS) entry which is preliminary data.</text>
</comment>
<dbReference type="SUPFAM" id="SSF51556">
    <property type="entry name" value="Metallo-dependent hydrolases"/>
    <property type="match status" value="1"/>
</dbReference>
<organism evidence="5 6">
    <name type="scientific">Mucilaginibacter phyllosphaerae</name>
    <dbReference type="NCBI Taxonomy" id="1812349"/>
    <lineage>
        <taxon>Bacteria</taxon>
        <taxon>Pseudomonadati</taxon>
        <taxon>Bacteroidota</taxon>
        <taxon>Sphingobacteriia</taxon>
        <taxon>Sphingobacteriales</taxon>
        <taxon>Sphingobacteriaceae</taxon>
        <taxon>Mucilaginibacter</taxon>
    </lineage>
</organism>
<dbReference type="GO" id="GO:0006154">
    <property type="term" value="P:adenosine catabolic process"/>
    <property type="evidence" value="ECO:0007669"/>
    <property type="project" value="TreeGrafter"/>
</dbReference>
<evidence type="ECO:0000313" key="4">
    <source>
        <dbReference type="EMBL" id="MBB3969526.1"/>
    </source>
</evidence>
<evidence type="ECO:0000313" key="5">
    <source>
        <dbReference type="EMBL" id="TEW63623.1"/>
    </source>
</evidence>
<evidence type="ECO:0000313" key="7">
    <source>
        <dbReference type="Proteomes" id="UP000583101"/>
    </source>
</evidence>
<keyword evidence="7" id="KW-1185">Reference proteome</keyword>
<dbReference type="PANTHER" id="PTHR11409">
    <property type="entry name" value="ADENOSINE DEAMINASE"/>
    <property type="match status" value="1"/>
</dbReference>
<dbReference type="GO" id="GO:0004000">
    <property type="term" value="F:adenosine deaminase activity"/>
    <property type="evidence" value="ECO:0007669"/>
    <property type="project" value="TreeGrafter"/>
</dbReference>
<dbReference type="Gene3D" id="3.20.20.140">
    <property type="entry name" value="Metal-dependent hydrolases"/>
    <property type="match status" value="2"/>
</dbReference>
<evidence type="ECO:0000256" key="2">
    <source>
        <dbReference type="ARBA" id="ARBA00022833"/>
    </source>
</evidence>
<evidence type="ECO:0000313" key="6">
    <source>
        <dbReference type="Proteomes" id="UP000297248"/>
    </source>
</evidence>
<dbReference type="GO" id="GO:0046103">
    <property type="term" value="P:inosine biosynthetic process"/>
    <property type="evidence" value="ECO:0007669"/>
    <property type="project" value="TreeGrafter"/>
</dbReference>
<dbReference type="Proteomes" id="UP000583101">
    <property type="component" value="Unassembled WGS sequence"/>
</dbReference>
<evidence type="ECO:0000256" key="1">
    <source>
        <dbReference type="ARBA" id="ARBA00006676"/>
    </source>
</evidence>
<keyword evidence="3" id="KW-0546">Nucleotide metabolism</keyword>
<sequence>MLRHLLSDEESLSWYGLGKPSRADEVIRRLLLCERLGNRKMPDHYYRLQQENDFDELKTLPDLLRKGLFRLGDQHLEMHNNRIHVQPNRLNEWQQLITFIPPLVLQCAFLHIKRPFTDLSAPGLLAYKNDVLLPNFKYTALPYPRVPQIESYLASNKGFHDLHMHLNGATETDMTWQDHLLVPKKIYEEMTQGFRNAKVKEQFEQESRLLEPRKYFKHILIARKIKTILYDIVILGRNRSGSSVDAIFLALVNDLESDTTVATYENPFSGLIHEDPASGKPMLAEALFYIQMFNYMATQPRDFVAALFHFYLLILGLCNRLLVQQVHQYGFEQFQKHTLNGLREISEKQYRNRFFQLHGNELRNLCFLEGRFSPKETEKETLNLLTSINSGWDKLKVGIQQSNAQVNLPELSLTAHFIKKAETDPDDFIRFLQLRFSVWKKAKVLALLKKNNAKFVENVVGIDAASSEFDTPPEVFAPAFRLLRRKKFDHFTFHAGEDFFHLISGMRAVFEAIEFNELRTGDRIGHATALGLATRQWCDAMGPKILIRQGEWLDNLVFCYHLCLQSSHIALKKRMPELINAIQHYSWEIYRHYYSSAVLERAWLARKLCPVLLFKDNVADARLTSVFDEDEWAQIRSEGFSPADDVYQILFHYHLKTNRAHFDKIISIDTEEIFPSDELELVQKDMLAYMHRKEIVIETLPTSNVRIGHHYDYATYQLWNWLKWSDEGIPMPPVVVGTDDTGIFATNILNEFANIYCYLTSSGKMSHNKAIEVVAKLDHNSSVYKFI</sequence>
<name>A0A4Y8A5D6_9SPHI</name>
<dbReference type="AlphaFoldDB" id="A0A4Y8A5D6"/>